<dbReference type="NCBIfam" id="TIGR02532">
    <property type="entry name" value="IV_pilin_GFxxxE"/>
    <property type="match status" value="1"/>
</dbReference>
<proteinExistence type="predicted"/>
<keyword evidence="3" id="KW-0472">Membrane</keyword>
<dbReference type="PROSITE" id="PS00409">
    <property type="entry name" value="PROKAR_NTER_METHYL"/>
    <property type="match status" value="1"/>
</dbReference>
<dbReference type="Proteomes" id="UP000682403">
    <property type="component" value="Unassembled WGS sequence"/>
</dbReference>
<evidence type="ECO:0000256" key="1">
    <source>
        <dbReference type="ARBA" id="ARBA00004241"/>
    </source>
</evidence>
<protein>
    <submittedName>
        <fullName evidence="4">Prepilin-type N-terminal cleavage/methylation domain-containing protein</fullName>
    </submittedName>
</protein>
<dbReference type="RefSeq" id="WP_211559594.1">
    <property type="nucleotide sequence ID" value="NZ_JAGVRK010000001.1"/>
</dbReference>
<dbReference type="InterPro" id="IPR045584">
    <property type="entry name" value="Pilin-like"/>
</dbReference>
<dbReference type="Gene3D" id="3.30.700.10">
    <property type="entry name" value="Glycoprotein, Type 4 Pilin"/>
    <property type="match status" value="1"/>
</dbReference>
<evidence type="ECO:0000256" key="3">
    <source>
        <dbReference type="SAM" id="Phobius"/>
    </source>
</evidence>
<keyword evidence="3" id="KW-1133">Transmembrane helix</keyword>
<reference evidence="4 5" key="1">
    <citation type="submission" date="2021-04" db="EMBL/GenBank/DDBJ databases">
        <title>Metabacillus sp. strain KIGAM252 whole genome sequence.</title>
        <authorList>
            <person name="Seo M.-J."/>
            <person name="Cho E.-S."/>
            <person name="Hwang C.Y."/>
            <person name="Yoon D.J."/>
        </authorList>
    </citation>
    <scope>NUCLEOTIDE SEQUENCE [LARGE SCALE GENOMIC DNA]</scope>
    <source>
        <strain evidence="4 5">KIGAM252</strain>
    </source>
</reference>
<dbReference type="Pfam" id="PF07963">
    <property type="entry name" value="N_methyl"/>
    <property type="match status" value="1"/>
</dbReference>
<evidence type="ECO:0000313" key="5">
    <source>
        <dbReference type="Proteomes" id="UP000682403"/>
    </source>
</evidence>
<comment type="subcellular location">
    <subcellularLocation>
        <location evidence="1">Cell surface</location>
    </subcellularLocation>
</comment>
<organism evidence="4 5">
    <name type="scientific">Metabacillus flavus</name>
    <dbReference type="NCBI Taxonomy" id="2823519"/>
    <lineage>
        <taxon>Bacteria</taxon>
        <taxon>Bacillati</taxon>
        <taxon>Bacillota</taxon>
        <taxon>Bacilli</taxon>
        <taxon>Bacillales</taxon>
        <taxon>Bacillaceae</taxon>
        <taxon>Metabacillus</taxon>
    </lineage>
</organism>
<accession>A0ABS5LHB5</accession>
<dbReference type="SUPFAM" id="SSF54523">
    <property type="entry name" value="Pili subunits"/>
    <property type="match status" value="1"/>
</dbReference>
<dbReference type="EMBL" id="JAGVRK010000001">
    <property type="protein sequence ID" value="MBS2969888.1"/>
    <property type="molecule type" value="Genomic_DNA"/>
</dbReference>
<comment type="caution">
    <text evidence="4">The sequence shown here is derived from an EMBL/GenBank/DDBJ whole genome shotgun (WGS) entry which is preliminary data.</text>
</comment>
<keyword evidence="3" id="KW-0812">Transmembrane</keyword>
<sequence>MFKKMFKNQRGLTLIELLAVVVILGIIAAIAIPAIGGMINNSKIDAHIANAKQIANAGRMLVSSEDLTSSINTTGTDKTMKDLVDAGHLETIKDPNGSASYSPTATKVTIKKESATSSTLVYVVELVASNGTTKYIKTASATKDAKTLVRGDIQLP</sequence>
<evidence type="ECO:0000256" key="2">
    <source>
        <dbReference type="ARBA" id="ARBA00023287"/>
    </source>
</evidence>
<keyword evidence="5" id="KW-1185">Reference proteome</keyword>
<gene>
    <name evidence="4" type="ORF">J9317_14035</name>
</gene>
<evidence type="ECO:0000313" key="4">
    <source>
        <dbReference type="EMBL" id="MBS2969888.1"/>
    </source>
</evidence>
<name>A0ABS5LHB5_9BACI</name>
<dbReference type="InterPro" id="IPR012902">
    <property type="entry name" value="N_methyl_site"/>
</dbReference>
<feature type="transmembrane region" description="Helical" evidence="3">
    <location>
        <begin position="12"/>
        <end position="35"/>
    </location>
</feature>
<keyword evidence="2" id="KW-0178">Competence</keyword>